<sequence length="550" mass="65685">MKIIEELTIGSYETYKSYLETGTPSVFISKKTGFCRYCQTQFEFDEGYHYADNYPIYSRIFCPICGHLSIDNDIRYSSAENKYLPYVANLKLLEMKSKVILKINYKAIQIIDKLFMIKVFDIKEIYAFDIQNENVTWKRYIDKEISDDLEIGYMTDYQKLMENTALWFYDIKHIVRKGTTLSQFLRRLRELIIKKEKNVNGYTKKQVYISNVGFRHKLFANVLNLAHKVRFWDSPNVSYHDNFLNYKKLYIDNFLNENFEKDIYTLMKKQNLSYNKASFKILSLPCTRNMEKHFDYKYIFLLQQICEIKNTDIANILYEYYKNKIEIEINENSYYCNKEEYLKNIQKEVKTICNFYKLFILKIYKNLKLKQLLENKSNIIIDIMNLWHSANNKTKKNFIRHKIPFSKAHDWLSIEVSKQADQEIRFHISKNIMNRFNLYMMNTKFQCSCISKYSNLKYIARQMKNCSAGYKDRINNQLQLVAISDNTGKPKVLLEINQDSIVQAKLYRNVPVFKDNLLNNLVIEFAKKVKLKIKTDDISIKQDNNLKNIA</sequence>
<dbReference type="RefSeq" id="WP_227152781.1">
    <property type="nucleotide sequence ID" value="NZ_JAJCGD010000008.1"/>
</dbReference>
<dbReference type="EMBL" id="JAJCGD010000008">
    <property type="protein sequence ID" value="MCB6827931.1"/>
    <property type="molecule type" value="Genomic_DNA"/>
</dbReference>
<accession>A0AAW4U6T9</accession>
<dbReference type="AlphaFoldDB" id="A0AAW4U6T9"/>
<evidence type="ECO:0000313" key="2">
    <source>
        <dbReference type="Proteomes" id="UP001198190"/>
    </source>
</evidence>
<evidence type="ECO:0008006" key="3">
    <source>
        <dbReference type="Google" id="ProtNLM"/>
    </source>
</evidence>
<evidence type="ECO:0000313" key="1">
    <source>
        <dbReference type="EMBL" id="MCB6827931.1"/>
    </source>
</evidence>
<organism evidence="1 2">
    <name type="scientific">Megamonas funiformis</name>
    <dbReference type="NCBI Taxonomy" id="437897"/>
    <lineage>
        <taxon>Bacteria</taxon>
        <taxon>Bacillati</taxon>
        <taxon>Bacillota</taxon>
        <taxon>Negativicutes</taxon>
        <taxon>Selenomonadales</taxon>
        <taxon>Selenomonadaceae</taxon>
        <taxon>Megamonas</taxon>
    </lineage>
</organism>
<reference evidence="1" key="1">
    <citation type="submission" date="2021-10" db="EMBL/GenBank/DDBJ databases">
        <title>Collection of gut derived symbiotic bacterial strains cultured from healthy donors.</title>
        <authorList>
            <person name="Lin H."/>
            <person name="Littmann E."/>
            <person name="Claire K."/>
            <person name="Pamer E."/>
        </authorList>
    </citation>
    <scope>NUCLEOTIDE SEQUENCE</scope>
    <source>
        <strain evidence="1">MSK.7.16</strain>
    </source>
</reference>
<proteinExistence type="predicted"/>
<comment type="caution">
    <text evidence="1">The sequence shown here is derived from an EMBL/GenBank/DDBJ whole genome shotgun (WGS) entry which is preliminary data.</text>
</comment>
<name>A0AAW4U6T9_9FIRM</name>
<gene>
    <name evidence="1" type="ORF">LIY65_04430</name>
</gene>
<dbReference type="Proteomes" id="UP001198190">
    <property type="component" value="Unassembled WGS sequence"/>
</dbReference>
<protein>
    <recommendedName>
        <fullName evidence="3">PcfJ-like protein</fullName>
    </recommendedName>
</protein>